<dbReference type="GO" id="GO:0006753">
    <property type="term" value="P:nucleoside phosphate metabolic process"/>
    <property type="evidence" value="ECO:0007669"/>
    <property type="project" value="TreeGrafter"/>
</dbReference>
<dbReference type="RefSeq" id="WP_011878234.1">
    <property type="nucleotide sequence ID" value="NC_009253.1"/>
</dbReference>
<dbReference type="HOGENOM" id="CLU_062658_5_2_9"/>
<dbReference type="STRING" id="349161.Dred_1901"/>
<organism evidence="5 6">
    <name type="scientific">Desulforamulus reducens (strain ATCC BAA-1160 / DSM 100696 / MI-1)</name>
    <name type="common">Desulfotomaculum reducens</name>
    <dbReference type="NCBI Taxonomy" id="349161"/>
    <lineage>
        <taxon>Bacteria</taxon>
        <taxon>Bacillati</taxon>
        <taxon>Bacillota</taxon>
        <taxon>Clostridia</taxon>
        <taxon>Eubacteriales</taxon>
        <taxon>Peptococcaceae</taxon>
        <taxon>Desulforamulus</taxon>
    </lineage>
</organism>
<name>A4J5R9_DESRM</name>
<feature type="domain" description="Nudix hydrolase" evidence="4">
    <location>
        <begin position="41"/>
        <end position="169"/>
    </location>
</feature>
<dbReference type="GO" id="GO:0016462">
    <property type="term" value="F:pyrophosphatase activity"/>
    <property type="evidence" value="ECO:0007669"/>
    <property type="project" value="UniProtKB-ARBA"/>
</dbReference>
<dbReference type="AlphaFoldDB" id="A4J5R9"/>
<keyword evidence="2 3" id="KW-0378">Hydrolase</keyword>
<dbReference type="Proteomes" id="UP000001556">
    <property type="component" value="Chromosome"/>
</dbReference>
<protein>
    <submittedName>
        <fullName evidence="5">NUDIX hydrolase</fullName>
    </submittedName>
</protein>
<evidence type="ECO:0000313" key="6">
    <source>
        <dbReference type="Proteomes" id="UP000001556"/>
    </source>
</evidence>
<dbReference type="PANTHER" id="PTHR11839:SF18">
    <property type="entry name" value="NUDIX HYDROLASE DOMAIN-CONTAINING PROTEIN"/>
    <property type="match status" value="1"/>
</dbReference>
<proteinExistence type="inferred from homology"/>
<evidence type="ECO:0000256" key="1">
    <source>
        <dbReference type="ARBA" id="ARBA00001946"/>
    </source>
</evidence>
<dbReference type="PROSITE" id="PS51462">
    <property type="entry name" value="NUDIX"/>
    <property type="match status" value="1"/>
</dbReference>
<evidence type="ECO:0000259" key="4">
    <source>
        <dbReference type="PROSITE" id="PS51462"/>
    </source>
</evidence>
<dbReference type="KEGG" id="drm:Dred_1901"/>
<dbReference type="Pfam" id="PF00293">
    <property type="entry name" value="NUDIX"/>
    <property type="match status" value="1"/>
</dbReference>
<evidence type="ECO:0000313" key="5">
    <source>
        <dbReference type="EMBL" id="ABO50422.1"/>
    </source>
</evidence>
<comment type="cofactor">
    <cofactor evidence="1">
        <name>Mg(2+)</name>
        <dbReference type="ChEBI" id="CHEBI:18420"/>
    </cofactor>
</comment>
<dbReference type="GO" id="GO:0019693">
    <property type="term" value="P:ribose phosphate metabolic process"/>
    <property type="evidence" value="ECO:0007669"/>
    <property type="project" value="TreeGrafter"/>
</dbReference>
<evidence type="ECO:0000256" key="3">
    <source>
        <dbReference type="RuleBase" id="RU003476"/>
    </source>
</evidence>
<keyword evidence="6" id="KW-1185">Reference proteome</keyword>
<dbReference type="PANTHER" id="PTHR11839">
    <property type="entry name" value="UDP/ADP-SUGAR PYROPHOSPHATASE"/>
    <property type="match status" value="1"/>
</dbReference>
<dbReference type="InterPro" id="IPR000086">
    <property type="entry name" value="NUDIX_hydrolase_dom"/>
</dbReference>
<dbReference type="EMBL" id="CP000612">
    <property type="protein sequence ID" value="ABO50422.1"/>
    <property type="molecule type" value="Genomic_DNA"/>
</dbReference>
<dbReference type="OrthoDB" id="9806150at2"/>
<dbReference type="eggNOG" id="COG0494">
    <property type="taxonomic scope" value="Bacteria"/>
</dbReference>
<dbReference type="PRINTS" id="PR00502">
    <property type="entry name" value="NUDIXFAMILY"/>
</dbReference>
<dbReference type="FunFam" id="3.90.79.10:FF:000024">
    <property type="entry name" value="ADP-ribose pyrophosphatase"/>
    <property type="match status" value="1"/>
</dbReference>
<dbReference type="PROSITE" id="PS00893">
    <property type="entry name" value="NUDIX_BOX"/>
    <property type="match status" value="1"/>
</dbReference>
<accession>A4J5R9</accession>
<dbReference type="Gene3D" id="3.90.79.10">
    <property type="entry name" value="Nucleoside Triphosphate Pyrophosphohydrolase"/>
    <property type="match status" value="1"/>
</dbReference>
<sequence length="178" mass="20120">MKDLVETTIASKLVYEGKILNLRVDQVTLPNGREGSREVVEFSQAVAVVAVKEDNKVLLVKQYRYPVGEVLMELPAGKMDQDENPEQCALRELQEETGYKPRSIQKICDFYTTPGFSSERMHLFLATGLTEGEQSPDEDEFVKVEEVPFDQAIQMIFEGKIQDGKTIAGLLAVEKKYR</sequence>
<dbReference type="InterPro" id="IPR020084">
    <property type="entry name" value="NUDIX_hydrolase_CS"/>
</dbReference>
<dbReference type="GO" id="GO:0005829">
    <property type="term" value="C:cytosol"/>
    <property type="evidence" value="ECO:0007669"/>
    <property type="project" value="TreeGrafter"/>
</dbReference>
<dbReference type="SUPFAM" id="SSF55811">
    <property type="entry name" value="Nudix"/>
    <property type="match status" value="1"/>
</dbReference>
<evidence type="ECO:0000256" key="2">
    <source>
        <dbReference type="ARBA" id="ARBA00022801"/>
    </source>
</evidence>
<dbReference type="InterPro" id="IPR015797">
    <property type="entry name" value="NUDIX_hydrolase-like_dom_sf"/>
</dbReference>
<gene>
    <name evidence="5" type="ordered locus">Dred_1901</name>
</gene>
<reference evidence="5 6" key="1">
    <citation type="submission" date="2007-03" db="EMBL/GenBank/DDBJ databases">
        <title>Complete sequence of Desulfotomaculum reducens MI-1.</title>
        <authorList>
            <consortium name="US DOE Joint Genome Institute"/>
            <person name="Copeland A."/>
            <person name="Lucas S."/>
            <person name="Lapidus A."/>
            <person name="Barry K."/>
            <person name="Detter J.C."/>
            <person name="Glavina del Rio T."/>
            <person name="Hammon N."/>
            <person name="Israni S."/>
            <person name="Dalin E."/>
            <person name="Tice H."/>
            <person name="Pitluck S."/>
            <person name="Sims D."/>
            <person name="Brettin T."/>
            <person name="Bruce D."/>
            <person name="Han C."/>
            <person name="Tapia R."/>
            <person name="Schmutz J."/>
            <person name="Larimer F."/>
            <person name="Land M."/>
            <person name="Hauser L."/>
            <person name="Kyrpides N."/>
            <person name="Kim E."/>
            <person name="Tebo B.M."/>
            <person name="Richardson P."/>
        </authorList>
    </citation>
    <scope>NUCLEOTIDE SEQUENCE [LARGE SCALE GENOMIC DNA]</scope>
    <source>
        <strain evidence="5 6">MI-1</strain>
    </source>
</reference>
<comment type="similarity">
    <text evidence="3">Belongs to the Nudix hydrolase family.</text>
</comment>
<dbReference type="InterPro" id="IPR020476">
    <property type="entry name" value="Nudix_hydrolase"/>
</dbReference>
<dbReference type="CDD" id="cd03424">
    <property type="entry name" value="NUDIX_ADPRase_Nudt5_UGPPase_Nudt14"/>
    <property type="match status" value="1"/>
</dbReference>